<proteinExistence type="predicted"/>
<feature type="compositionally biased region" description="Polar residues" evidence="1">
    <location>
        <begin position="353"/>
        <end position="364"/>
    </location>
</feature>
<keyword evidence="2" id="KW-0472">Membrane</keyword>
<name>A0A9J7KH93_BRAFL</name>
<evidence type="ECO:0000313" key="5">
    <source>
        <dbReference type="RefSeq" id="XP_035658582.1"/>
    </source>
</evidence>
<feature type="region of interest" description="Disordered" evidence="1">
    <location>
        <begin position="328"/>
        <end position="381"/>
    </location>
</feature>
<reference evidence="5" key="2">
    <citation type="submission" date="2025-08" db="UniProtKB">
        <authorList>
            <consortium name="RefSeq"/>
        </authorList>
    </citation>
    <scope>IDENTIFICATION</scope>
    <source>
        <strain evidence="5">S238N-H82</strain>
        <tissue evidence="5">Testes</tissue>
    </source>
</reference>
<organism evidence="4 5">
    <name type="scientific">Branchiostoma floridae</name>
    <name type="common">Florida lancelet</name>
    <name type="synonym">Amphioxus</name>
    <dbReference type="NCBI Taxonomy" id="7739"/>
    <lineage>
        <taxon>Eukaryota</taxon>
        <taxon>Metazoa</taxon>
        <taxon>Chordata</taxon>
        <taxon>Cephalochordata</taxon>
        <taxon>Leptocardii</taxon>
        <taxon>Amphioxiformes</taxon>
        <taxon>Branchiostomatidae</taxon>
        <taxon>Branchiostoma</taxon>
    </lineage>
</organism>
<feature type="compositionally biased region" description="Basic and acidic residues" evidence="1">
    <location>
        <begin position="328"/>
        <end position="352"/>
    </location>
</feature>
<keyword evidence="2" id="KW-0812">Transmembrane</keyword>
<dbReference type="KEGG" id="bfo:118403834"/>
<gene>
    <name evidence="5" type="primary">LOC118403834</name>
</gene>
<keyword evidence="4" id="KW-1185">Reference proteome</keyword>
<dbReference type="GeneID" id="118403834"/>
<dbReference type="AlphaFoldDB" id="A0A9J7KH93"/>
<feature type="chain" id="PRO_5039952041" evidence="3">
    <location>
        <begin position="24"/>
        <end position="420"/>
    </location>
</feature>
<dbReference type="Proteomes" id="UP000001554">
    <property type="component" value="Chromosome 16"/>
</dbReference>
<accession>A0A9J7KH93</accession>
<evidence type="ECO:0000313" key="4">
    <source>
        <dbReference type="Proteomes" id="UP000001554"/>
    </source>
</evidence>
<protein>
    <submittedName>
        <fullName evidence="5">Location of vulva defective 1-like</fullName>
    </submittedName>
</protein>
<evidence type="ECO:0000256" key="1">
    <source>
        <dbReference type="SAM" id="MobiDB-lite"/>
    </source>
</evidence>
<evidence type="ECO:0000256" key="3">
    <source>
        <dbReference type="SAM" id="SignalP"/>
    </source>
</evidence>
<dbReference type="OrthoDB" id="10051557at2759"/>
<sequence>MYRPFCMLLYLLCLYGGKRKAVGQTATENTTTGTTTETTTFSTVEQTTMVSSAAATTLHLGPNVITTTGKTTMEKTTRNSSEVTTTLHVGPNVTNATGQTSPTSTIAARFAPQTSTPAQSVCTVDTNNSATCTVSPGSPDCNNQETWIVEVSIISTNIENAAVLFDGNDQLVLVDTVKNNRTVTVQYKISCCYASSTFTVSEEQLNSTTCRVSIGTPGTTSDLSFDKDTLAHVAITCGAGISLFVLVLCLVATIRNGKEQKPGKLKRNELSAIDGDTRVERLQPQSVGGPRRTTLDSVFDVSSSSQDHVAPSERSRSYAIEVENHRGGPYRVDEHHRGYEHSHTSPDRRHDVISSSGPWSTFPTQEDERSRQYSRFATQPTEHYDRPNDFWGVNYHGNEWDTPSYYRGIRWGPPADFDMY</sequence>
<feature type="signal peptide" evidence="3">
    <location>
        <begin position="1"/>
        <end position="23"/>
    </location>
</feature>
<feature type="transmembrane region" description="Helical" evidence="2">
    <location>
        <begin position="230"/>
        <end position="254"/>
    </location>
</feature>
<keyword evidence="2" id="KW-1133">Transmembrane helix</keyword>
<reference evidence="4" key="1">
    <citation type="journal article" date="2020" name="Nat. Ecol. Evol.">
        <title>Deeply conserved synteny resolves early events in vertebrate evolution.</title>
        <authorList>
            <person name="Simakov O."/>
            <person name="Marletaz F."/>
            <person name="Yue J.X."/>
            <person name="O'Connell B."/>
            <person name="Jenkins J."/>
            <person name="Brandt A."/>
            <person name="Calef R."/>
            <person name="Tung C.H."/>
            <person name="Huang T.K."/>
            <person name="Schmutz J."/>
            <person name="Satoh N."/>
            <person name="Yu J.K."/>
            <person name="Putnam N.H."/>
            <person name="Green R.E."/>
            <person name="Rokhsar D.S."/>
        </authorList>
    </citation>
    <scope>NUCLEOTIDE SEQUENCE [LARGE SCALE GENOMIC DNA]</scope>
    <source>
        <strain evidence="4">S238N-H82</strain>
    </source>
</reference>
<keyword evidence="3" id="KW-0732">Signal</keyword>
<dbReference type="OMA" id="ISCCYAS"/>
<dbReference type="RefSeq" id="XP_035658582.1">
    <property type="nucleotide sequence ID" value="XM_035802689.1"/>
</dbReference>
<evidence type="ECO:0000256" key="2">
    <source>
        <dbReference type="SAM" id="Phobius"/>
    </source>
</evidence>